<dbReference type="InterPro" id="IPR005225">
    <property type="entry name" value="Small_GTP-bd"/>
</dbReference>
<dbReference type="PANTHER" id="PTHR47981">
    <property type="entry name" value="RAB FAMILY"/>
    <property type="match status" value="1"/>
</dbReference>
<dbReference type="SMART" id="SM00173">
    <property type="entry name" value="RAS"/>
    <property type="match status" value="1"/>
</dbReference>
<dbReference type="GO" id="GO:0006886">
    <property type="term" value="P:intracellular protein transport"/>
    <property type="evidence" value="ECO:0000318"/>
    <property type="project" value="GO_Central"/>
</dbReference>
<dbReference type="eggNOG" id="KOG0394">
    <property type="taxonomic scope" value="Eukaryota"/>
</dbReference>
<feature type="non-terminal residue" evidence="4">
    <location>
        <position position="1"/>
    </location>
</feature>
<keyword evidence="5" id="KW-1185">Reference proteome</keyword>
<dbReference type="GO" id="GO:0005769">
    <property type="term" value="C:early endosome"/>
    <property type="evidence" value="ECO:0000318"/>
    <property type="project" value="GO_Central"/>
</dbReference>
<comment type="similarity">
    <text evidence="1">Belongs to the small GTPase superfamily. Rab family.</text>
</comment>
<evidence type="ECO:0000256" key="3">
    <source>
        <dbReference type="ARBA" id="ARBA00023134"/>
    </source>
</evidence>
<dbReference type="NCBIfam" id="TIGR00231">
    <property type="entry name" value="small_GTP"/>
    <property type="match status" value="1"/>
</dbReference>
<dbReference type="EMBL" id="CM000652">
    <property type="protein sequence ID" value="EED87988.1"/>
    <property type="molecule type" value="Genomic_DNA"/>
</dbReference>
<dbReference type="RefSeq" id="XP_002294628.1">
    <property type="nucleotide sequence ID" value="XM_002294592.1"/>
</dbReference>
<dbReference type="Gene3D" id="3.40.50.300">
    <property type="entry name" value="P-loop containing nucleotide triphosphate hydrolases"/>
    <property type="match status" value="1"/>
</dbReference>
<sequence>LKCIILGSAGAGKTSLLRRYVHGSFEDHHLTSIASQQVVTTITVVESHCQVQLWDTRGKEQLAPPEWYALFRNIDACMLVYDATSSMSFLQLMQWHEEWMKRLRYWEMEDSVPFIVVANKIDLLYGENNGAESQLPANRSMILLWCQRNGIPHVEASALDGRGVDEAMQQLVKMGVEELGKREMAVVMKKEYEDM</sequence>
<dbReference type="HOGENOM" id="CLU_041217_10_6_1"/>
<organism evidence="4 5">
    <name type="scientific">Thalassiosira pseudonana</name>
    <name type="common">Marine diatom</name>
    <name type="synonym">Cyclotella nana</name>
    <dbReference type="NCBI Taxonomy" id="35128"/>
    <lineage>
        <taxon>Eukaryota</taxon>
        <taxon>Sar</taxon>
        <taxon>Stramenopiles</taxon>
        <taxon>Ochrophyta</taxon>
        <taxon>Bacillariophyta</taxon>
        <taxon>Coscinodiscophyceae</taxon>
        <taxon>Thalassiosirophycidae</taxon>
        <taxon>Thalassiosirales</taxon>
        <taxon>Thalassiosiraceae</taxon>
        <taxon>Thalassiosira</taxon>
    </lineage>
</organism>
<dbReference type="PaxDb" id="35128-Thaps264722"/>
<gene>
    <name evidence="4" type="ORF">THAPSDRAFT_264722</name>
</gene>
<keyword evidence="3" id="KW-0342">GTP-binding</keyword>
<dbReference type="GO" id="GO:0003924">
    <property type="term" value="F:GTPase activity"/>
    <property type="evidence" value="ECO:0000318"/>
    <property type="project" value="GO_Central"/>
</dbReference>
<evidence type="ECO:0000256" key="2">
    <source>
        <dbReference type="ARBA" id="ARBA00022741"/>
    </source>
</evidence>
<dbReference type="GO" id="GO:0012505">
    <property type="term" value="C:endomembrane system"/>
    <property type="evidence" value="ECO:0000318"/>
    <property type="project" value="GO_Central"/>
</dbReference>
<dbReference type="GeneID" id="7443393"/>
<dbReference type="InParanoid" id="B8CEZ1"/>
<dbReference type="CDD" id="cd00154">
    <property type="entry name" value="Rab"/>
    <property type="match status" value="1"/>
</dbReference>
<dbReference type="GO" id="GO:0005525">
    <property type="term" value="F:GTP binding"/>
    <property type="evidence" value="ECO:0007669"/>
    <property type="project" value="UniProtKB-KW"/>
</dbReference>
<dbReference type="PROSITE" id="PS51421">
    <property type="entry name" value="RAS"/>
    <property type="match status" value="1"/>
</dbReference>
<dbReference type="SMART" id="SM00175">
    <property type="entry name" value="RAB"/>
    <property type="match status" value="1"/>
</dbReference>
<evidence type="ECO:0000313" key="5">
    <source>
        <dbReference type="Proteomes" id="UP000001449"/>
    </source>
</evidence>
<evidence type="ECO:0000256" key="1">
    <source>
        <dbReference type="ARBA" id="ARBA00006270"/>
    </source>
</evidence>
<dbReference type="PRINTS" id="PR00449">
    <property type="entry name" value="RASTRNSFRMNG"/>
</dbReference>
<name>B8CEZ1_THAPS</name>
<dbReference type="Proteomes" id="UP000001449">
    <property type="component" value="Chromosome 20"/>
</dbReference>
<dbReference type="PROSITE" id="PS51419">
    <property type="entry name" value="RAB"/>
    <property type="match status" value="1"/>
</dbReference>
<reference evidence="4 5" key="1">
    <citation type="journal article" date="2004" name="Science">
        <title>The genome of the diatom Thalassiosira pseudonana: ecology, evolution, and metabolism.</title>
        <authorList>
            <person name="Armbrust E.V."/>
            <person name="Berges J.A."/>
            <person name="Bowler C."/>
            <person name="Green B.R."/>
            <person name="Martinez D."/>
            <person name="Putnam N.H."/>
            <person name="Zhou S."/>
            <person name="Allen A.E."/>
            <person name="Apt K.E."/>
            <person name="Bechner M."/>
            <person name="Brzezinski M.A."/>
            <person name="Chaal B.K."/>
            <person name="Chiovitti A."/>
            <person name="Davis A.K."/>
            <person name="Demarest M.S."/>
            <person name="Detter J.C."/>
            <person name="Glavina T."/>
            <person name="Goodstein D."/>
            <person name="Hadi M.Z."/>
            <person name="Hellsten U."/>
            <person name="Hildebrand M."/>
            <person name="Jenkins B.D."/>
            <person name="Jurka J."/>
            <person name="Kapitonov V.V."/>
            <person name="Kroger N."/>
            <person name="Lau W.W."/>
            <person name="Lane T.W."/>
            <person name="Larimer F.W."/>
            <person name="Lippmeier J.C."/>
            <person name="Lucas S."/>
            <person name="Medina M."/>
            <person name="Montsant A."/>
            <person name="Obornik M."/>
            <person name="Parker M.S."/>
            <person name="Palenik B."/>
            <person name="Pazour G.J."/>
            <person name="Richardson P.M."/>
            <person name="Rynearson T.A."/>
            <person name="Saito M.A."/>
            <person name="Schwartz D.C."/>
            <person name="Thamatrakoln K."/>
            <person name="Valentin K."/>
            <person name="Vardi A."/>
            <person name="Wilkerson F.P."/>
            <person name="Rokhsar D.S."/>
        </authorList>
    </citation>
    <scope>NUCLEOTIDE SEQUENCE [LARGE SCALE GENOMIC DNA]</scope>
    <source>
        <strain evidence="4 5">CCMP1335</strain>
    </source>
</reference>
<dbReference type="SMART" id="SM00174">
    <property type="entry name" value="RHO"/>
    <property type="match status" value="1"/>
</dbReference>
<accession>B8CEZ1</accession>
<keyword evidence="2" id="KW-0547">Nucleotide-binding</keyword>
<dbReference type="AlphaFoldDB" id="B8CEZ1"/>
<evidence type="ECO:0000313" key="4">
    <source>
        <dbReference type="EMBL" id="EED87988.1"/>
    </source>
</evidence>
<reference evidence="4 5" key="2">
    <citation type="journal article" date="2008" name="Nature">
        <title>The Phaeodactylum genome reveals the evolutionary history of diatom genomes.</title>
        <authorList>
            <person name="Bowler C."/>
            <person name="Allen A.E."/>
            <person name="Badger J.H."/>
            <person name="Grimwood J."/>
            <person name="Jabbari K."/>
            <person name="Kuo A."/>
            <person name="Maheswari U."/>
            <person name="Martens C."/>
            <person name="Maumus F."/>
            <person name="Otillar R.P."/>
            <person name="Rayko E."/>
            <person name="Salamov A."/>
            <person name="Vandepoele K."/>
            <person name="Beszteri B."/>
            <person name="Gruber A."/>
            <person name="Heijde M."/>
            <person name="Katinka M."/>
            <person name="Mock T."/>
            <person name="Valentin K."/>
            <person name="Verret F."/>
            <person name="Berges J.A."/>
            <person name="Brownlee C."/>
            <person name="Cadoret J.P."/>
            <person name="Chiovitti A."/>
            <person name="Choi C.J."/>
            <person name="Coesel S."/>
            <person name="De Martino A."/>
            <person name="Detter J.C."/>
            <person name="Durkin C."/>
            <person name="Falciatore A."/>
            <person name="Fournet J."/>
            <person name="Haruta M."/>
            <person name="Huysman M.J."/>
            <person name="Jenkins B.D."/>
            <person name="Jiroutova K."/>
            <person name="Jorgensen R.E."/>
            <person name="Joubert Y."/>
            <person name="Kaplan A."/>
            <person name="Kroger N."/>
            <person name="Kroth P.G."/>
            <person name="La Roche J."/>
            <person name="Lindquist E."/>
            <person name="Lommer M."/>
            <person name="Martin-Jezequel V."/>
            <person name="Lopez P.J."/>
            <person name="Lucas S."/>
            <person name="Mangogna M."/>
            <person name="McGinnis K."/>
            <person name="Medlin L.K."/>
            <person name="Montsant A."/>
            <person name="Oudot-Le Secq M.P."/>
            <person name="Napoli C."/>
            <person name="Obornik M."/>
            <person name="Parker M.S."/>
            <person name="Petit J.L."/>
            <person name="Porcel B.M."/>
            <person name="Poulsen N."/>
            <person name="Robison M."/>
            <person name="Rychlewski L."/>
            <person name="Rynearson T.A."/>
            <person name="Schmutz J."/>
            <person name="Shapiro H."/>
            <person name="Siaut M."/>
            <person name="Stanley M."/>
            <person name="Sussman M.R."/>
            <person name="Taylor A.R."/>
            <person name="Vardi A."/>
            <person name="von Dassow P."/>
            <person name="Vyverman W."/>
            <person name="Willis A."/>
            <person name="Wyrwicz L.S."/>
            <person name="Rokhsar D.S."/>
            <person name="Weissenbach J."/>
            <person name="Armbrust E.V."/>
            <person name="Green B.R."/>
            <person name="Van de Peer Y."/>
            <person name="Grigoriev I.V."/>
        </authorList>
    </citation>
    <scope>NUCLEOTIDE SEQUENCE [LARGE SCALE GENOMIC DNA]</scope>
    <source>
        <strain evidence="4 5">CCMP1335</strain>
    </source>
</reference>
<dbReference type="STRING" id="35128.B8CEZ1"/>
<dbReference type="SUPFAM" id="SSF52540">
    <property type="entry name" value="P-loop containing nucleoside triphosphate hydrolases"/>
    <property type="match status" value="1"/>
</dbReference>
<dbReference type="InterPro" id="IPR027417">
    <property type="entry name" value="P-loop_NTPase"/>
</dbReference>
<protein>
    <submittedName>
        <fullName evidence="4">Ras superfamily gtp-binding protein</fullName>
    </submittedName>
</protein>
<proteinExistence type="inferred from homology"/>
<dbReference type="PANTHER" id="PTHR47981:SF20">
    <property type="entry name" value="RAS-RELATED PROTEIN RAB-7A"/>
    <property type="match status" value="1"/>
</dbReference>
<dbReference type="KEGG" id="tps:THAPSDRAFT_264722"/>
<feature type="non-terminal residue" evidence="4">
    <location>
        <position position="195"/>
    </location>
</feature>
<dbReference type="InterPro" id="IPR001806">
    <property type="entry name" value="Small_GTPase"/>
</dbReference>
<dbReference type="Pfam" id="PF00071">
    <property type="entry name" value="Ras"/>
    <property type="match status" value="1"/>
</dbReference>